<dbReference type="Proteomes" id="UP001163846">
    <property type="component" value="Unassembled WGS sequence"/>
</dbReference>
<sequence length="169" mass="18762">MEGLRAKLTRVRAQVGKGFRETSWIWKEGGTGKLVDQATLDKFVQVEWCKTHARAKRWMEKVALLAEEKRRVLISLEYNATEWEGRAKYEGPLLEGKDVVHMEGVQAYAFSQAAVFCTLAKSFMLLWEGVGVDVEGVGAGDIDGASKDEEKDDAEILGVDKDATIPEGI</sequence>
<evidence type="ECO:0000313" key="2">
    <source>
        <dbReference type="Proteomes" id="UP001163846"/>
    </source>
</evidence>
<organism evidence="1 2">
    <name type="scientific">Lentinula raphanica</name>
    <dbReference type="NCBI Taxonomy" id="153919"/>
    <lineage>
        <taxon>Eukaryota</taxon>
        <taxon>Fungi</taxon>
        <taxon>Dikarya</taxon>
        <taxon>Basidiomycota</taxon>
        <taxon>Agaricomycotina</taxon>
        <taxon>Agaricomycetes</taxon>
        <taxon>Agaricomycetidae</taxon>
        <taxon>Agaricales</taxon>
        <taxon>Marasmiineae</taxon>
        <taxon>Omphalotaceae</taxon>
        <taxon>Lentinula</taxon>
    </lineage>
</organism>
<reference evidence="1" key="1">
    <citation type="submission" date="2022-08" db="EMBL/GenBank/DDBJ databases">
        <authorList>
            <consortium name="DOE Joint Genome Institute"/>
            <person name="Min B."/>
            <person name="Riley R."/>
            <person name="Sierra-Patev S."/>
            <person name="Naranjo-Ortiz M."/>
            <person name="Looney B."/>
            <person name="Konkel Z."/>
            <person name="Slot J.C."/>
            <person name="Sakamoto Y."/>
            <person name="Steenwyk J.L."/>
            <person name="Rokas A."/>
            <person name="Carro J."/>
            <person name="Camarero S."/>
            <person name="Ferreira P."/>
            <person name="Molpeceres G."/>
            <person name="Ruiz-Duenas F.J."/>
            <person name="Serrano A."/>
            <person name="Henrissat B."/>
            <person name="Drula E."/>
            <person name="Hughes K.W."/>
            <person name="Mata J.L."/>
            <person name="Ishikawa N.K."/>
            <person name="Vargas-Isla R."/>
            <person name="Ushijima S."/>
            <person name="Smith C.A."/>
            <person name="Ahrendt S."/>
            <person name="Andreopoulos W."/>
            <person name="He G."/>
            <person name="Labutti K."/>
            <person name="Lipzen A."/>
            <person name="Ng V."/>
            <person name="Sandor L."/>
            <person name="Barry K."/>
            <person name="Martinez A.T."/>
            <person name="Xiao Y."/>
            <person name="Gibbons J.G."/>
            <person name="Terashima K."/>
            <person name="Hibbett D.S."/>
            <person name="Grigoriev I.V."/>
        </authorList>
    </citation>
    <scope>NUCLEOTIDE SEQUENCE</scope>
    <source>
        <strain evidence="1">TFB9207</strain>
    </source>
</reference>
<keyword evidence="2" id="KW-1185">Reference proteome</keyword>
<dbReference type="EMBL" id="MU807058">
    <property type="protein sequence ID" value="KAJ3832156.1"/>
    <property type="molecule type" value="Genomic_DNA"/>
</dbReference>
<name>A0AA38U4N6_9AGAR</name>
<dbReference type="AlphaFoldDB" id="A0AA38U4N6"/>
<protein>
    <submittedName>
        <fullName evidence="1">Uncharacterized protein</fullName>
    </submittedName>
</protein>
<comment type="caution">
    <text evidence="1">The sequence shown here is derived from an EMBL/GenBank/DDBJ whole genome shotgun (WGS) entry which is preliminary data.</text>
</comment>
<gene>
    <name evidence="1" type="ORF">F5878DRAFT_548559</name>
</gene>
<accession>A0AA38U4N6</accession>
<evidence type="ECO:0000313" key="1">
    <source>
        <dbReference type="EMBL" id="KAJ3832156.1"/>
    </source>
</evidence>
<proteinExistence type="predicted"/>